<keyword evidence="3" id="KW-0732">Signal</keyword>
<keyword evidence="2" id="KW-0812">Transmembrane</keyword>
<dbReference type="AlphaFoldDB" id="A0AAW0D1B3"/>
<evidence type="ECO:0000256" key="3">
    <source>
        <dbReference type="SAM" id="SignalP"/>
    </source>
</evidence>
<organism evidence="4 5">
    <name type="scientific">Favolaschia claudopus</name>
    <dbReference type="NCBI Taxonomy" id="2862362"/>
    <lineage>
        <taxon>Eukaryota</taxon>
        <taxon>Fungi</taxon>
        <taxon>Dikarya</taxon>
        <taxon>Basidiomycota</taxon>
        <taxon>Agaricomycotina</taxon>
        <taxon>Agaricomycetes</taxon>
        <taxon>Agaricomycetidae</taxon>
        <taxon>Agaricales</taxon>
        <taxon>Marasmiineae</taxon>
        <taxon>Mycenaceae</taxon>
        <taxon>Favolaschia</taxon>
    </lineage>
</organism>
<feature type="transmembrane region" description="Helical" evidence="2">
    <location>
        <begin position="222"/>
        <end position="243"/>
    </location>
</feature>
<feature type="chain" id="PRO_5043889151" evidence="3">
    <location>
        <begin position="18"/>
        <end position="380"/>
    </location>
</feature>
<feature type="signal peptide" evidence="3">
    <location>
        <begin position="1"/>
        <end position="17"/>
    </location>
</feature>
<proteinExistence type="predicted"/>
<evidence type="ECO:0000313" key="4">
    <source>
        <dbReference type="EMBL" id="KAK7044754.1"/>
    </source>
</evidence>
<dbReference type="PANTHER" id="PTHR37487:SF3">
    <property type="entry name" value="CLEAVAGE_POLYADENYLATION SPECIFICITY FACTOR A SUBUNIT N-TERMINAL DOMAIN-CONTAINING PROTEIN"/>
    <property type="match status" value="1"/>
</dbReference>
<dbReference type="Proteomes" id="UP001362999">
    <property type="component" value="Unassembled WGS sequence"/>
</dbReference>
<keyword evidence="5" id="KW-1185">Reference proteome</keyword>
<keyword evidence="2" id="KW-1133">Transmembrane helix</keyword>
<reference evidence="4 5" key="1">
    <citation type="journal article" date="2024" name="J Genomics">
        <title>Draft genome sequencing and assembly of Favolaschia claudopus CIRM-BRFM 2984 isolated from oak limbs.</title>
        <authorList>
            <person name="Navarro D."/>
            <person name="Drula E."/>
            <person name="Chaduli D."/>
            <person name="Cazenave R."/>
            <person name="Ahrendt S."/>
            <person name="Wang J."/>
            <person name="Lipzen A."/>
            <person name="Daum C."/>
            <person name="Barry K."/>
            <person name="Grigoriev I.V."/>
            <person name="Favel A."/>
            <person name="Rosso M.N."/>
            <person name="Martin F."/>
        </authorList>
    </citation>
    <scope>NUCLEOTIDE SEQUENCE [LARGE SCALE GENOMIC DNA]</scope>
    <source>
        <strain evidence="4 5">CIRM-BRFM 2984</strain>
    </source>
</reference>
<name>A0AAW0D1B3_9AGAR</name>
<evidence type="ECO:0000256" key="2">
    <source>
        <dbReference type="SAM" id="Phobius"/>
    </source>
</evidence>
<feature type="compositionally biased region" description="Low complexity" evidence="1">
    <location>
        <begin position="193"/>
        <end position="216"/>
    </location>
</feature>
<dbReference type="EMBL" id="JAWWNJ010000011">
    <property type="protein sequence ID" value="KAK7044754.1"/>
    <property type="molecule type" value="Genomic_DNA"/>
</dbReference>
<comment type="caution">
    <text evidence="4">The sequence shown here is derived from an EMBL/GenBank/DDBJ whole genome shotgun (WGS) entry which is preliminary data.</text>
</comment>
<feature type="region of interest" description="Disordered" evidence="1">
    <location>
        <begin position="270"/>
        <end position="291"/>
    </location>
</feature>
<sequence>MKFAVVYLSLFSTSALAIFQVDTVTLPALTCEPVLIQWQGGERPWTLVIKKDDGSLVQNVGSFDGPTSFQWPAAVEAGTAVFAQVQDATGRVATNDAFVVNPGKETDCLLQLIASTSSSDGSIAGLRPTISASVVPPSLSSSASQSLPSSTILTSSSTLISSTASAGSSLTGLGEIPTSGPAENSSIPSGGVIPTTASSGSTSSASTIPPTTPSSTRKISRAGLAFAILVPCLILLLILGLLLRHRRRRRIGAMSALEAQPHWFDQELYRGRPSSPPDAEQQSTTRNIARIGRPQLSIVPPAVVRSPDTAEITATGGTPVTVTELSSALHLYGQPFAIASSSERYLKGLHSQIDALRAENRRLASLATSPDDNVPPPAYS</sequence>
<dbReference type="PANTHER" id="PTHR37487">
    <property type="entry name" value="CHROMOSOME 1, WHOLE GENOME SHOTGUN SEQUENCE"/>
    <property type="match status" value="1"/>
</dbReference>
<evidence type="ECO:0000313" key="5">
    <source>
        <dbReference type="Proteomes" id="UP001362999"/>
    </source>
</evidence>
<accession>A0AAW0D1B3</accession>
<feature type="region of interest" description="Disordered" evidence="1">
    <location>
        <begin position="168"/>
        <end position="216"/>
    </location>
</feature>
<protein>
    <submittedName>
        <fullName evidence="4">Uncharacterized protein</fullName>
    </submittedName>
</protein>
<evidence type="ECO:0000256" key="1">
    <source>
        <dbReference type="SAM" id="MobiDB-lite"/>
    </source>
</evidence>
<keyword evidence="2" id="KW-0472">Membrane</keyword>
<gene>
    <name evidence="4" type="ORF">R3P38DRAFT_176812</name>
</gene>